<keyword evidence="6" id="KW-1185">Reference proteome</keyword>
<dbReference type="Pfam" id="PF01593">
    <property type="entry name" value="Amino_oxidase"/>
    <property type="match status" value="1"/>
</dbReference>
<dbReference type="Proteomes" id="UP000683310">
    <property type="component" value="Chromosome"/>
</dbReference>
<gene>
    <name evidence="5" type="ORF">KHQ06_17630</name>
</gene>
<accession>A0ABX8D1J4</accession>
<dbReference type="SUPFAM" id="SSF51905">
    <property type="entry name" value="FAD/NAD(P)-binding domain"/>
    <property type="match status" value="1"/>
</dbReference>
<comment type="subunit">
    <text evidence="2">Interacts with COX5B; this interaction may contribute to localize PYROXD2 to the inner face of the inner mitochondrial membrane.</text>
</comment>
<dbReference type="Gene3D" id="3.50.50.60">
    <property type="entry name" value="FAD/NAD(P)-binding domain"/>
    <property type="match status" value="2"/>
</dbReference>
<evidence type="ECO:0000313" key="6">
    <source>
        <dbReference type="Proteomes" id="UP000683310"/>
    </source>
</evidence>
<evidence type="ECO:0000313" key="5">
    <source>
        <dbReference type="EMBL" id="QVI24954.1"/>
    </source>
</evidence>
<dbReference type="InterPro" id="IPR002937">
    <property type="entry name" value="Amino_oxidase"/>
</dbReference>
<evidence type="ECO:0000256" key="3">
    <source>
        <dbReference type="ARBA" id="ARBA00040298"/>
    </source>
</evidence>
<dbReference type="PROSITE" id="PS51257">
    <property type="entry name" value="PROKAR_LIPOPROTEIN"/>
    <property type="match status" value="1"/>
</dbReference>
<proteinExistence type="predicted"/>
<sequence>MGSRDIVIVGSGHNALVAACYLARAGHRVEVLERDTVLGGAVSTVERFPGHLIDRGSSAHIMIRHTGIIEELQLARFGLRYIDCDPWAFAPAPPGSGLPPIVFHQDLDRTCASIAAACGERDAQAYRRFVTVWGPRSARVMRAFSGTPTGGHLLKSFWGMDPREAAGASGRADAAALSREMMQTGDALLDSLFDSERLKAALAWFGAQSGPPMSEPGSAPMVGFAALMHTLPPGRAVGGSGALSAALVARLESDGGTVTAGDAVTALARTGDRWQVRTASGRNLSADTVIAGSHILTTLNLLEQGGFDAATLADWRRRIRVGPGIGMVVRAAIRDLPRYPGADTTESAHGLQLLVTDRRELRRAHGAALAGDLPPRPVVLAMTFSALDPSLSPAGEHQVTLWSQWHPYDLADGTDWSVHADREADRIIAEVDALAPGFAGSVTQRFVQTPADLEREMGLLGGNVMHVEMSIDQMFMWRPLPELANQRVPGAPGLYLTGASTHPGGGVSGASGRSVARIVEHDLRPRRLFPSRR</sequence>
<dbReference type="EMBL" id="CP074371">
    <property type="protein sequence ID" value="QVI24954.1"/>
    <property type="molecule type" value="Genomic_DNA"/>
</dbReference>
<organism evidence="5 6">
    <name type="scientific">Nocardia tengchongensis</name>
    <dbReference type="NCBI Taxonomy" id="2055889"/>
    <lineage>
        <taxon>Bacteria</taxon>
        <taxon>Bacillati</taxon>
        <taxon>Actinomycetota</taxon>
        <taxon>Actinomycetes</taxon>
        <taxon>Mycobacteriales</taxon>
        <taxon>Nocardiaceae</taxon>
        <taxon>Nocardia</taxon>
    </lineage>
</organism>
<evidence type="ECO:0000256" key="2">
    <source>
        <dbReference type="ARBA" id="ARBA00038825"/>
    </source>
</evidence>
<dbReference type="Gene3D" id="3.90.660.50">
    <property type="match status" value="1"/>
</dbReference>
<dbReference type="InterPro" id="IPR036188">
    <property type="entry name" value="FAD/NAD-bd_sf"/>
</dbReference>
<protein>
    <recommendedName>
        <fullName evidence="3">Pyridine nucleotide-disulfide oxidoreductase domain-containing protein 2</fullName>
    </recommendedName>
</protein>
<name>A0ABX8D1J4_9NOCA</name>
<comment type="function">
    <text evidence="1">Probable oxidoreductase that may play a role as regulator of mitochondrial function.</text>
</comment>
<dbReference type="PANTHER" id="PTHR10668:SF103">
    <property type="entry name" value="PYRIDINE NUCLEOTIDE-DISULFIDE OXIDOREDUCTASE DOMAIN-CONTAINING PROTEIN 2"/>
    <property type="match status" value="1"/>
</dbReference>
<dbReference type="PANTHER" id="PTHR10668">
    <property type="entry name" value="PHYTOENE DEHYDROGENASE"/>
    <property type="match status" value="1"/>
</dbReference>
<feature type="domain" description="Amine oxidase" evidence="4">
    <location>
        <begin position="16"/>
        <end position="291"/>
    </location>
</feature>
<evidence type="ECO:0000256" key="1">
    <source>
        <dbReference type="ARBA" id="ARBA00037217"/>
    </source>
</evidence>
<reference evidence="5 6" key="1">
    <citation type="submission" date="2021-04" db="EMBL/GenBank/DDBJ databases">
        <title>Nocardia tengchongensis.</title>
        <authorList>
            <person name="Zhuang k."/>
            <person name="Ran Y."/>
            <person name="Li W."/>
        </authorList>
    </citation>
    <scope>NUCLEOTIDE SEQUENCE [LARGE SCALE GENOMIC DNA]</scope>
    <source>
        <strain evidence="5 6">CFH S0057</strain>
    </source>
</reference>
<evidence type="ECO:0000259" key="4">
    <source>
        <dbReference type="Pfam" id="PF01593"/>
    </source>
</evidence>